<keyword evidence="11" id="KW-0346">Stress response</keyword>
<dbReference type="Gene3D" id="3.30.200.20">
    <property type="entry name" value="Phosphorylase Kinase, domain 1"/>
    <property type="match status" value="1"/>
</dbReference>
<comment type="similarity">
    <text evidence="14">Belongs to the protein kinase superfamily. Ser/Thr protein kinase family. GCN2 subfamily.</text>
</comment>
<dbReference type="GO" id="GO:0006986">
    <property type="term" value="P:response to unfolded protein"/>
    <property type="evidence" value="ECO:0007669"/>
    <property type="project" value="UniProtKB-KW"/>
</dbReference>
<evidence type="ECO:0000256" key="16">
    <source>
        <dbReference type="PROSITE-ProRule" id="PRU10141"/>
    </source>
</evidence>
<keyword evidence="7" id="KW-0418">Kinase</keyword>
<dbReference type="PANTHER" id="PTHR11042">
    <property type="entry name" value="EUKARYOTIC TRANSLATION INITIATION FACTOR 2-ALPHA KINASE EIF2-ALPHA KINASE -RELATED"/>
    <property type="match status" value="1"/>
</dbReference>
<keyword evidence="5" id="KW-0808">Transferase</keyword>
<feature type="domain" description="Protein kinase" evidence="19">
    <location>
        <begin position="535"/>
        <end position="1067"/>
    </location>
</feature>
<keyword evidence="9 16" id="KW-0067">ATP-binding</keyword>
<keyword evidence="6 16" id="KW-0547">Nucleotide-binding</keyword>
<dbReference type="InterPro" id="IPR015943">
    <property type="entry name" value="WD40/YVTN_repeat-like_dom_sf"/>
</dbReference>
<dbReference type="Pfam" id="PF13360">
    <property type="entry name" value="PQQ_2"/>
    <property type="match status" value="1"/>
</dbReference>
<dbReference type="CDD" id="cd13996">
    <property type="entry name" value="STKc_EIF2AK"/>
    <property type="match status" value="1"/>
</dbReference>
<evidence type="ECO:0000256" key="17">
    <source>
        <dbReference type="SAM" id="MobiDB-lite"/>
    </source>
</evidence>
<feature type="binding site" evidence="16">
    <location>
        <position position="564"/>
    </location>
    <ligand>
        <name>ATP</name>
        <dbReference type="ChEBI" id="CHEBI:30616"/>
    </ligand>
</feature>
<evidence type="ECO:0000256" key="15">
    <source>
        <dbReference type="ARBA" id="ARBA00041500"/>
    </source>
</evidence>
<accession>A0ABD0KA30</accession>
<proteinExistence type="inferred from homology"/>
<keyword evidence="18" id="KW-0732">Signal</keyword>
<dbReference type="PROSITE" id="PS50011">
    <property type="entry name" value="PROTEIN_KINASE_DOM"/>
    <property type="match status" value="1"/>
</dbReference>
<feature type="compositionally biased region" description="Basic and acidic residues" evidence="17">
    <location>
        <begin position="830"/>
        <end position="842"/>
    </location>
</feature>
<evidence type="ECO:0000256" key="6">
    <source>
        <dbReference type="ARBA" id="ARBA00022741"/>
    </source>
</evidence>
<evidence type="ECO:0000256" key="8">
    <source>
        <dbReference type="ARBA" id="ARBA00022824"/>
    </source>
</evidence>
<evidence type="ECO:0000313" key="21">
    <source>
        <dbReference type="Proteomes" id="UP001519460"/>
    </source>
</evidence>
<keyword evidence="12" id="KW-0325">Glycoprotein</keyword>
<organism evidence="20 21">
    <name type="scientific">Batillaria attramentaria</name>
    <dbReference type="NCBI Taxonomy" id="370345"/>
    <lineage>
        <taxon>Eukaryota</taxon>
        <taxon>Metazoa</taxon>
        <taxon>Spiralia</taxon>
        <taxon>Lophotrochozoa</taxon>
        <taxon>Mollusca</taxon>
        <taxon>Gastropoda</taxon>
        <taxon>Caenogastropoda</taxon>
        <taxon>Sorbeoconcha</taxon>
        <taxon>Cerithioidea</taxon>
        <taxon>Batillariidae</taxon>
        <taxon>Batillaria</taxon>
    </lineage>
</organism>
<dbReference type="Gene3D" id="1.10.510.10">
    <property type="entry name" value="Transferase(Phosphotransferase) domain 1"/>
    <property type="match status" value="1"/>
</dbReference>
<feature type="compositionally biased region" description="Polar residues" evidence="17">
    <location>
        <begin position="804"/>
        <end position="828"/>
    </location>
</feature>
<dbReference type="GO" id="GO:0006417">
    <property type="term" value="P:regulation of translation"/>
    <property type="evidence" value="ECO:0007669"/>
    <property type="project" value="UniProtKB-KW"/>
</dbReference>
<name>A0ABD0KA30_9CAEN</name>
<dbReference type="FunFam" id="1.10.510.10:FF:000251">
    <property type="entry name" value="eukaryotic translation initiation factor 2-alpha kinase 3"/>
    <property type="match status" value="1"/>
</dbReference>
<dbReference type="Gene3D" id="2.130.10.10">
    <property type="entry name" value="YVTN repeat-like/Quinoprotein amine dehydrogenase"/>
    <property type="match status" value="1"/>
</dbReference>
<dbReference type="GO" id="GO:0004674">
    <property type="term" value="F:protein serine/threonine kinase activity"/>
    <property type="evidence" value="ECO:0007669"/>
    <property type="project" value="UniProtKB-KW"/>
</dbReference>
<gene>
    <name evidence="20" type="ORF">BaRGS_00024811</name>
</gene>
<evidence type="ECO:0000256" key="11">
    <source>
        <dbReference type="ARBA" id="ARBA00023016"/>
    </source>
</evidence>
<dbReference type="PANTHER" id="PTHR11042:SF91">
    <property type="entry name" value="EUKARYOTIC TRANSLATION INITIATION FACTOR 2-ALPHA KINASE"/>
    <property type="match status" value="1"/>
</dbReference>
<feature type="compositionally biased region" description="Low complexity" evidence="17">
    <location>
        <begin position="38"/>
        <end position="54"/>
    </location>
</feature>
<keyword evidence="4" id="KW-0597">Phosphoprotein</keyword>
<feature type="region of interest" description="Disordered" evidence="17">
    <location>
        <begin position="804"/>
        <end position="849"/>
    </location>
</feature>
<evidence type="ECO:0000256" key="4">
    <source>
        <dbReference type="ARBA" id="ARBA00022553"/>
    </source>
</evidence>
<dbReference type="Pfam" id="PF00069">
    <property type="entry name" value="Pkinase"/>
    <property type="match status" value="2"/>
</dbReference>
<evidence type="ECO:0000256" key="7">
    <source>
        <dbReference type="ARBA" id="ARBA00022777"/>
    </source>
</evidence>
<dbReference type="EC" id="2.7.11.1" evidence="2"/>
<dbReference type="InterPro" id="IPR008271">
    <property type="entry name" value="Ser/Thr_kinase_AS"/>
</dbReference>
<evidence type="ECO:0000256" key="3">
    <source>
        <dbReference type="ARBA" id="ARBA00022527"/>
    </source>
</evidence>
<dbReference type="InterPro" id="IPR002372">
    <property type="entry name" value="PQQ_rpt_dom"/>
</dbReference>
<dbReference type="GO" id="GO:0005524">
    <property type="term" value="F:ATP binding"/>
    <property type="evidence" value="ECO:0007669"/>
    <property type="project" value="UniProtKB-UniRule"/>
</dbReference>
<evidence type="ECO:0000256" key="5">
    <source>
        <dbReference type="ARBA" id="ARBA00022679"/>
    </source>
</evidence>
<reference evidence="20 21" key="1">
    <citation type="journal article" date="2023" name="Sci. Data">
        <title>Genome assembly of the Korean intertidal mud-creeper Batillaria attramentaria.</title>
        <authorList>
            <person name="Patra A.K."/>
            <person name="Ho P.T."/>
            <person name="Jun S."/>
            <person name="Lee S.J."/>
            <person name="Kim Y."/>
            <person name="Won Y.J."/>
        </authorList>
    </citation>
    <scope>NUCLEOTIDE SEQUENCE [LARGE SCALE GENOMIC DNA]</scope>
    <source>
        <strain evidence="20">Wonlab-2016</strain>
    </source>
</reference>
<dbReference type="InterPro" id="IPR050339">
    <property type="entry name" value="CC_SR_Kinase"/>
</dbReference>
<feature type="chain" id="PRO_5044877394" description="non-specific serine/threonine protein kinase" evidence="18">
    <location>
        <begin position="33"/>
        <end position="1095"/>
    </location>
</feature>
<comment type="subcellular location">
    <subcellularLocation>
        <location evidence="1">Endoplasmic reticulum membrane</location>
        <topology evidence="1">Single-pass type I membrane protein</topology>
    </subcellularLocation>
</comment>
<dbReference type="PROSITE" id="PS00108">
    <property type="entry name" value="PROTEIN_KINASE_ST"/>
    <property type="match status" value="1"/>
</dbReference>
<dbReference type="EMBL" id="JACVVK020000218">
    <property type="protein sequence ID" value="KAK7483927.1"/>
    <property type="molecule type" value="Genomic_DNA"/>
</dbReference>
<dbReference type="InterPro" id="IPR018391">
    <property type="entry name" value="PQQ_b-propeller_rpt"/>
</dbReference>
<keyword evidence="13" id="KW-0834">Unfolded protein response</keyword>
<dbReference type="SMART" id="SM00564">
    <property type="entry name" value="PQQ"/>
    <property type="match status" value="2"/>
</dbReference>
<keyword evidence="8" id="KW-0256">Endoplasmic reticulum</keyword>
<feature type="region of interest" description="Disordered" evidence="17">
    <location>
        <begin position="698"/>
        <end position="730"/>
    </location>
</feature>
<dbReference type="SUPFAM" id="SSF56112">
    <property type="entry name" value="Protein kinase-like (PK-like)"/>
    <property type="match status" value="1"/>
</dbReference>
<dbReference type="Proteomes" id="UP001519460">
    <property type="component" value="Unassembled WGS sequence"/>
</dbReference>
<dbReference type="PROSITE" id="PS00107">
    <property type="entry name" value="PROTEIN_KINASE_ATP"/>
    <property type="match status" value="1"/>
</dbReference>
<sequence length="1095" mass="120158">MGKRRRKGWVAKFVGVIASLAAICSTSRGAEAATTIRGQPSSSSQTSTPASPGSCPAPSTADNFLVVVSTIDGAVSALDMREQGRLLWSVQVDPRPLLSSSISRIEVTRDGSPTRLIPSLDGGLFQYDGEMIEELPMTAESLLSSSIQISDNNVMVGGKEIRSYAVDANTGQMVYMCTIKGCTEAKESGVNGAGRNLLVITRNTQTVRSVDVSTGSEKWNFSVGQHELMFVGDCQREQPGLETELDDEDVTLTNCTPTEAEVELEEELLLKKLLKIVVPDGMIVGLSPDDSSLISWQHKFSSPVAKVWVLHQGKVETVSLFDNRHIPALSAFPHADTGMADPLLYVGKHQNQLYVQVSDNNKAEEDNQQELPWKRQPPQSHTALANVPRVTWKPYLNTAGVRTPTLGGNAAPKVPLIGEEELQEGDGTSLTYPEGRECPDPNLHIVAEPEEEGIMDGIPASLWIWWKEVVAISLITSLFVHILLTRVLHRPLPVEANLVSKSESNDSIVSRDSAPVLSNPQQPPTEYQSRFATDFECLECLGRGGYGIVFRAKNKVDDQEYAVKRISLPKSEGAKDKVLREVKVLAKLDHVGIVRFFHAWVESPPAGWQEDRDKEFADAHSGTDCFTPTVDSFMLPTASSVHKPSHLHSGSYTSSDLHKVPLRQQPSLLADILLGAQDKLEFSKSLRHSGSGEFSVHSNIEASSSQSDDESGSFSIDGDDHRLDTDEGKMENEDSFSVVFQNSDTESSVGRSVPDVYLSGGDQLPFQRYRSEGSTNHRISASTDAGIDHGDDSCSIVFEDSSLSNKDLSRGCSGSNNKSDSVVFTNSGAGDREISDNQHHPVDVTLSSRVHDRLPVKSESALENKISKGSPSPRLFLYIQMQLCKLETLKDWLLMNTLNRDRSTVLNIFDQIVCAVDHVHSSGLIHRDLKPSNIFFALDGTVKVGDFGLVTAAENQEGDVHTVSGSATDKHTAEVGTQLYMSPEQVQKKPYDQKVDIFSLGMIFLELLMPFSTGMERITTLQSARKGTFPERFRRELPVESELVMSLMSTNPQQRPTTQQILQHSLLKDFSPRRVNFRSRTISGGSTHSESVNIT</sequence>
<evidence type="ECO:0000313" key="20">
    <source>
        <dbReference type="EMBL" id="KAK7483927.1"/>
    </source>
</evidence>
<dbReference type="InterPro" id="IPR011047">
    <property type="entry name" value="Quinoprotein_ADH-like_sf"/>
</dbReference>
<dbReference type="GO" id="GO:0034976">
    <property type="term" value="P:response to endoplasmic reticulum stress"/>
    <property type="evidence" value="ECO:0007669"/>
    <property type="project" value="UniProtKB-ARBA"/>
</dbReference>
<dbReference type="InterPro" id="IPR000719">
    <property type="entry name" value="Prot_kinase_dom"/>
</dbReference>
<dbReference type="AlphaFoldDB" id="A0ABD0KA30"/>
<dbReference type="InterPro" id="IPR017441">
    <property type="entry name" value="Protein_kinase_ATP_BS"/>
</dbReference>
<protein>
    <recommendedName>
        <fullName evidence="2">non-specific serine/threonine protein kinase</fullName>
        <ecNumber evidence="2">2.7.11.1</ecNumber>
    </recommendedName>
    <alternativeName>
        <fullName evidence="15">PRKR-like endoplasmic reticulum kinase</fullName>
    </alternativeName>
</protein>
<evidence type="ECO:0000256" key="18">
    <source>
        <dbReference type="SAM" id="SignalP"/>
    </source>
</evidence>
<dbReference type="SMART" id="SM00220">
    <property type="entry name" value="S_TKc"/>
    <property type="match status" value="1"/>
</dbReference>
<comment type="caution">
    <text evidence="20">The sequence shown here is derived from an EMBL/GenBank/DDBJ whole genome shotgun (WGS) entry which is preliminary data.</text>
</comment>
<feature type="region of interest" description="Disordered" evidence="17">
    <location>
        <begin position="34"/>
        <end position="57"/>
    </location>
</feature>
<dbReference type="InterPro" id="IPR011009">
    <property type="entry name" value="Kinase-like_dom_sf"/>
</dbReference>
<evidence type="ECO:0000256" key="9">
    <source>
        <dbReference type="ARBA" id="ARBA00022840"/>
    </source>
</evidence>
<evidence type="ECO:0000256" key="10">
    <source>
        <dbReference type="ARBA" id="ARBA00022845"/>
    </source>
</evidence>
<dbReference type="GO" id="GO:0005789">
    <property type="term" value="C:endoplasmic reticulum membrane"/>
    <property type="evidence" value="ECO:0007669"/>
    <property type="project" value="UniProtKB-SubCell"/>
</dbReference>
<feature type="compositionally biased region" description="Basic and acidic residues" evidence="17">
    <location>
        <begin position="718"/>
        <end position="730"/>
    </location>
</feature>
<keyword evidence="21" id="KW-1185">Reference proteome</keyword>
<feature type="signal peptide" evidence="18">
    <location>
        <begin position="1"/>
        <end position="32"/>
    </location>
</feature>
<evidence type="ECO:0000256" key="1">
    <source>
        <dbReference type="ARBA" id="ARBA00004115"/>
    </source>
</evidence>
<dbReference type="SUPFAM" id="SSF50998">
    <property type="entry name" value="Quinoprotein alcohol dehydrogenase-like"/>
    <property type="match status" value="1"/>
</dbReference>
<evidence type="ECO:0000256" key="13">
    <source>
        <dbReference type="ARBA" id="ARBA00023230"/>
    </source>
</evidence>
<keyword evidence="3" id="KW-0723">Serine/threonine-protein kinase</keyword>
<evidence type="ECO:0000256" key="12">
    <source>
        <dbReference type="ARBA" id="ARBA00023180"/>
    </source>
</evidence>
<evidence type="ECO:0000256" key="2">
    <source>
        <dbReference type="ARBA" id="ARBA00012513"/>
    </source>
</evidence>
<evidence type="ECO:0000259" key="19">
    <source>
        <dbReference type="PROSITE" id="PS50011"/>
    </source>
</evidence>
<evidence type="ECO:0000256" key="14">
    <source>
        <dbReference type="ARBA" id="ARBA00037982"/>
    </source>
</evidence>
<keyword evidence="10" id="KW-0810">Translation regulation</keyword>